<dbReference type="GO" id="GO:0004348">
    <property type="term" value="F:glucosylceramidase activity"/>
    <property type="evidence" value="ECO:0007669"/>
    <property type="project" value="InterPro"/>
</dbReference>
<dbReference type="InterPro" id="IPR001139">
    <property type="entry name" value="Glyco_hydro_30"/>
</dbReference>
<evidence type="ECO:0000256" key="3">
    <source>
        <dbReference type="ARBA" id="ARBA00022801"/>
    </source>
</evidence>
<dbReference type="PRINTS" id="PR00843">
    <property type="entry name" value="GLHYDRLASE30"/>
</dbReference>
<dbReference type="SUPFAM" id="SSF51445">
    <property type="entry name" value="(Trans)glycosidases"/>
    <property type="match status" value="1"/>
</dbReference>
<organism evidence="7 9">
    <name type="scientific">Flagellimonas pelagia</name>
    <dbReference type="NCBI Taxonomy" id="2306998"/>
    <lineage>
        <taxon>Bacteria</taxon>
        <taxon>Pseudomonadati</taxon>
        <taxon>Bacteroidota</taxon>
        <taxon>Flavobacteriia</taxon>
        <taxon>Flavobacteriales</taxon>
        <taxon>Flavobacteriaceae</taxon>
        <taxon>Flagellimonas</taxon>
    </lineage>
</organism>
<keyword evidence="3 4" id="KW-0378">Hydrolase</keyword>
<proteinExistence type="inferred from homology"/>
<name>A0A3A1NM09_9FLAO</name>
<reference evidence="7 9" key="1">
    <citation type="submission" date="2018-08" db="EMBL/GenBank/DDBJ databases">
        <title>Proposal of Muricauda 72 sp.nov. and Muricauda NH166 sp.nov., isolated from seawater.</title>
        <authorList>
            <person name="Cheng H."/>
            <person name="Wu Y.-H."/>
            <person name="Guo L.-L."/>
            <person name="Xu X.-W."/>
        </authorList>
    </citation>
    <scope>NUCLEOTIDE SEQUENCE [LARGE SCALE GENOMIC DNA]</scope>
    <source>
        <strain evidence="7 9">72</strain>
    </source>
</reference>
<dbReference type="GO" id="GO:0016020">
    <property type="term" value="C:membrane"/>
    <property type="evidence" value="ECO:0007669"/>
    <property type="project" value="GOC"/>
</dbReference>
<reference evidence="8 10" key="2">
    <citation type="submission" date="2019-07" db="EMBL/GenBank/DDBJ databases">
        <title>Draft genome of two Muricauda strains isolated from deep sea.</title>
        <authorList>
            <person name="Sun C."/>
        </authorList>
    </citation>
    <scope>NUCLEOTIDE SEQUENCE [LARGE SCALE GENOMIC DNA]</scope>
    <source>
        <strain evidence="8 10">72</strain>
    </source>
</reference>
<dbReference type="PANTHER" id="PTHR11069:SF23">
    <property type="entry name" value="LYSOSOMAL ACID GLUCOSYLCERAMIDASE"/>
    <property type="match status" value="1"/>
</dbReference>
<dbReference type="PROSITE" id="PS51257">
    <property type="entry name" value="PROKAR_LIPOPROTEIN"/>
    <property type="match status" value="1"/>
</dbReference>
<evidence type="ECO:0000313" key="10">
    <source>
        <dbReference type="Proteomes" id="UP000321621"/>
    </source>
</evidence>
<gene>
    <name evidence="7" type="ORF">D2V05_00770</name>
    <name evidence="8" type="ORF">FQ017_00760</name>
</gene>
<evidence type="ECO:0000313" key="9">
    <source>
        <dbReference type="Proteomes" id="UP000266691"/>
    </source>
</evidence>
<dbReference type="InterPro" id="IPR017853">
    <property type="entry name" value="GH"/>
</dbReference>
<evidence type="ECO:0000259" key="5">
    <source>
        <dbReference type="Pfam" id="PF02055"/>
    </source>
</evidence>
<evidence type="ECO:0000259" key="6">
    <source>
        <dbReference type="Pfam" id="PF17189"/>
    </source>
</evidence>
<dbReference type="EMBL" id="QXFI01000006">
    <property type="protein sequence ID" value="RIV47483.1"/>
    <property type="molecule type" value="Genomic_DNA"/>
</dbReference>
<dbReference type="OrthoDB" id="9806701at2"/>
<dbReference type="AlphaFoldDB" id="A0A3A1NM09"/>
<dbReference type="Proteomes" id="UP000321621">
    <property type="component" value="Unassembled WGS sequence"/>
</dbReference>
<comment type="similarity">
    <text evidence="1 4">Belongs to the glycosyl hydrolase 30 family.</text>
</comment>
<evidence type="ECO:0000313" key="7">
    <source>
        <dbReference type="EMBL" id="RIV47483.1"/>
    </source>
</evidence>
<dbReference type="PANTHER" id="PTHR11069">
    <property type="entry name" value="GLUCOSYLCERAMIDASE"/>
    <property type="match status" value="1"/>
</dbReference>
<dbReference type="GO" id="GO:0006680">
    <property type="term" value="P:glucosylceramide catabolic process"/>
    <property type="evidence" value="ECO:0007669"/>
    <property type="project" value="TreeGrafter"/>
</dbReference>
<evidence type="ECO:0000256" key="1">
    <source>
        <dbReference type="ARBA" id="ARBA00005382"/>
    </source>
</evidence>
<dbReference type="Pfam" id="PF17189">
    <property type="entry name" value="Glyco_hydro_30C"/>
    <property type="match status" value="1"/>
</dbReference>
<dbReference type="Pfam" id="PF02055">
    <property type="entry name" value="Glyco_hydro_30"/>
    <property type="match status" value="1"/>
</dbReference>
<dbReference type="Gene3D" id="3.20.20.80">
    <property type="entry name" value="Glycosidases"/>
    <property type="match status" value="1"/>
</dbReference>
<dbReference type="Proteomes" id="UP000266691">
    <property type="component" value="Unassembled WGS sequence"/>
</dbReference>
<dbReference type="InterPro" id="IPR013780">
    <property type="entry name" value="Glyco_hydro_b"/>
</dbReference>
<comment type="caution">
    <text evidence="7">The sequence shown here is derived from an EMBL/GenBank/DDBJ whole genome shotgun (WGS) entry which is preliminary data.</text>
</comment>
<sequence>MKFTPVYIFSFLCFLSISCDDTVKSSTSSDTAEEEAIDFSAKGKPITIYTTANSTALRLAVSEGPVFSDAEQPLEKEVSVFVEPKKMFQTILGIGGAITDASAETFAKLDATKQEELLDAYYSKDKGLGYTLLRTNIHSCDFSSGSYTYIQEGDSALTSFSIAHDQEFRIPMIKKALSRAGGSLVTYVSPWSPPAFMKSNKNMLQGGTLLPEYYQSWANYFVKFIQAYEEENIPIWGLTVQNEPMAKQTWESCIFSSEAERDFVKNYLGPALEKSGLAEKNIVVWDHNRDLMDQRANVIFGDPEASKYIWGMGFHWYEDWSGGDQLYENVGKVQESYPSKNLLFTEGCNDRFDAAKYQFWPNAERYGKSMINDFNNGTVGWTDWNILLDENGGPNHVGNFCFAPIHADTRTGELIYTPSYYYIGHFSKFVRPQAKRVATAVSRSTLLSASFLNPDGKMATVVMNQTDSSISYNLYVGDQRTRIEIPAHAIQTVVY</sequence>
<keyword evidence="10" id="KW-1185">Reference proteome</keyword>
<feature type="domain" description="Glycosyl hydrolase family 30 TIM-barrel" evidence="5">
    <location>
        <begin position="92"/>
        <end position="430"/>
    </location>
</feature>
<accession>A0A3A1NM09</accession>
<feature type="domain" description="Glycosyl hydrolase family 30 beta sandwich" evidence="6">
    <location>
        <begin position="434"/>
        <end position="493"/>
    </location>
</feature>
<dbReference type="InterPro" id="IPR033453">
    <property type="entry name" value="Glyco_hydro_30_TIM-barrel"/>
</dbReference>
<dbReference type="EMBL" id="VNWK01000006">
    <property type="protein sequence ID" value="TXK01318.1"/>
    <property type="molecule type" value="Genomic_DNA"/>
</dbReference>
<dbReference type="Gene3D" id="2.60.40.1180">
    <property type="entry name" value="Golgi alpha-mannosidase II"/>
    <property type="match status" value="1"/>
</dbReference>
<protein>
    <submittedName>
        <fullName evidence="7">Glycosyl hydrolase</fullName>
    </submittedName>
</protein>
<keyword evidence="2" id="KW-0732">Signal</keyword>
<keyword evidence="4" id="KW-0326">Glycosidase</keyword>
<evidence type="ECO:0000313" key="8">
    <source>
        <dbReference type="EMBL" id="TXK01318.1"/>
    </source>
</evidence>
<evidence type="ECO:0000256" key="2">
    <source>
        <dbReference type="ARBA" id="ARBA00022729"/>
    </source>
</evidence>
<evidence type="ECO:0000256" key="4">
    <source>
        <dbReference type="RuleBase" id="RU361188"/>
    </source>
</evidence>
<dbReference type="InterPro" id="IPR033452">
    <property type="entry name" value="GH30_C"/>
</dbReference>